<keyword evidence="2" id="KW-0732">Signal</keyword>
<dbReference type="PANTHER" id="PTHR46310:SF7">
    <property type="entry name" value="AMIDASE 1"/>
    <property type="match status" value="1"/>
</dbReference>
<feature type="domain" description="Amidase" evidence="3">
    <location>
        <begin position="227"/>
        <end position="394"/>
    </location>
</feature>
<dbReference type="AlphaFoldDB" id="A0A8H6JED9"/>
<reference evidence="5" key="1">
    <citation type="journal article" date="2020" name="Phytopathology">
        <title>Genome Sequence Resources of Colletotrichum truncatum, C. plurivorum, C. musicola, and C. sojae: Four Species Pathogenic to Soybean (Glycine max).</title>
        <authorList>
            <person name="Rogerio F."/>
            <person name="Boufleur T.R."/>
            <person name="Ciampi-Guillardi M."/>
            <person name="Sukno S.A."/>
            <person name="Thon M.R."/>
            <person name="Massola Junior N.S."/>
            <person name="Baroncelli R."/>
        </authorList>
    </citation>
    <scope>NUCLEOTIDE SEQUENCE</scope>
    <source>
        <strain evidence="5">LFN00145</strain>
    </source>
</reference>
<dbReference type="PANTHER" id="PTHR46310">
    <property type="entry name" value="AMIDASE 1"/>
    <property type="match status" value="1"/>
</dbReference>
<dbReference type="Proteomes" id="UP000654918">
    <property type="component" value="Unassembled WGS sequence"/>
</dbReference>
<dbReference type="SUPFAM" id="SSF75304">
    <property type="entry name" value="Amidase signature (AS) enzymes"/>
    <property type="match status" value="1"/>
</dbReference>
<evidence type="ECO:0000259" key="4">
    <source>
        <dbReference type="Pfam" id="PF26053"/>
    </source>
</evidence>
<feature type="signal peptide" evidence="2">
    <location>
        <begin position="1"/>
        <end position="24"/>
    </location>
</feature>
<dbReference type="Pfam" id="PF26053">
    <property type="entry name" value="DUF8016"/>
    <property type="match status" value="1"/>
</dbReference>
<dbReference type="InterPro" id="IPR023631">
    <property type="entry name" value="Amidase_dom"/>
</dbReference>
<comment type="caution">
    <text evidence="5">The sequence shown here is derived from an EMBL/GenBank/DDBJ whole genome shotgun (WGS) entry which is preliminary data.</text>
</comment>
<dbReference type="InterPro" id="IPR036928">
    <property type="entry name" value="AS_sf"/>
</dbReference>
<feature type="region of interest" description="Disordered" evidence="1">
    <location>
        <begin position="300"/>
        <end position="324"/>
    </location>
</feature>
<dbReference type="Pfam" id="PF01425">
    <property type="entry name" value="Amidase"/>
    <property type="match status" value="1"/>
</dbReference>
<dbReference type="Gene3D" id="3.90.1300.10">
    <property type="entry name" value="Amidase signature (AS) domain"/>
    <property type="match status" value="1"/>
</dbReference>
<evidence type="ECO:0000256" key="2">
    <source>
        <dbReference type="SAM" id="SignalP"/>
    </source>
</evidence>
<evidence type="ECO:0000313" key="6">
    <source>
        <dbReference type="Proteomes" id="UP000654918"/>
    </source>
</evidence>
<dbReference type="InterPro" id="IPR058329">
    <property type="entry name" value="Arp1_N"/>
</dbReference>
<gene>
    <name evidence="5" type="ORF">CPLU01_15084</name>
</gene>
<dbReference type="EMBL" id="WIGO01000459">
    <property type="protein sequence ID" value="KAF6811600.1"/>
    <property type="molecule type" value="Genomic_DNA"/>
</dbReference>
<name>A0A8H6JED9_9PEZI</name>
<evidence type="ECO:0000313" key="5">
    <source>
        <dbReference type="EMBL" id="KAF6811600.1"/>
    </source>
</evidence>
<evidence type="ECO:0000259" key="3">
    <source>
        <dbReference type="Pfam" id="PF01425"/>
    </source>
</evidence>
<organism evidence="5 6">
    <name type="scientific">Colletotrichum plurivorum</name>
    <dbReference type="NCBI Taxonomy" id="2175906"/>
    <lineage>
        <taxon>Eukaryota</taxon>
        <taxon>Fungi</taxon>
        <taxon>Dikarya</taxon>
        <taxon>Ascomycota</taxon>
        <taxon>Pezizomycotina</taxon>
        <taxon>Sordariomycetes</taxon>
        <taxon>Hypocreomycetidae</taxon>
        <taxon>Glomerellales</taxon>
        <taxon>Glomerellaceae</taxon>
        <taxon>Colletotrichum</taxon>
        <taxon>Colletotrichum orchidearum species complex</taxon>
    </lineage>
</organism>
<evidence type="ECO:0000256" key="1">
    <source>
        <dbReference type="SAM" id="MobiDB-lite"/>
    </source>
</evidence>
<proteinExistence type="predicted"/>
<sequence length="507" mass="53634">MCLFSSKTVALCLGLAAVARPTTALPNSYLWQENGKFYWSPRDESHSVALNVKAAGNLTAVPFTSKCSVFTGNDSVPITSSLLDDFVESYGSTDDVWSKSFLDCIIIQGCSAGPISDFVATNNVTTVFTDRISNVQLPKSVALYTIQGSAVGSLRNGPYVASVTGSGSVELSPVYAVHEDTSLSFMSGSLPTNATSDSYVARNVGIPGALQQGIAVPSRLSSLPVTDEHPLAGLRFAVKDVIDVKGMKTSGGSRAYYQTYGPRNASAKAVSQLVQGGAKMIGKLRTTAFAQTVPVNGGEIDYQDPWNPRGDGYQTTSGSSSGSGSAVSSYDWIDFALGTDTGGSVRFPARHGGLYAYKPTWGIHSLDGVFNGVSELDTVGFLARSPSHFITVARYWAKGTSLDTPAASALPPTLTYWADDAALEQAEAEKMKQDFFAKAVALTGLPATRANVTEKWKTYAGPDEDINAYSGDVGGILGPAQFWDRIGADLVEKYSKANSGAWPPSDR</sequence>
<protein>
    <submittedName>
        <fullName evidence="5">Glutamyl-tRNA subunit A</fullName>
    </submittedName>
</protein>
<feature type="chain" id="PRO_5034610284" evidence="2">
    <location>
        <begin position="25"/>
        <end position="507"/>
    </location>
</feature>
<accession>A0A8H6JED9</accession>
<feature type="domain" description="Scytalone dehydratase-like protein Arp1 N-terminal" evidence="4">
    <location>
        <begin position="69"/>
        <end position="174"/>
    </location>
</feature>
<keyword evidence="6" id="KW-1185">Reference proteome</keyword>